<keyword evidence="4" id="KW-0560">Oxidoreductase</keyword>
<dbReference type="Pfam" id="PF01494">
    <property type="entry name" value="FAD_binding_3"/>
    <property type="match status" value="1"/>
</dbReference>
<dbReference type="RefSeq" id="WP_125349517.1">
    <property type="nucleotide sequence ID" value="NZ_RHPN01000008.1"/>
</dbReference>
<reference evidence="6 7" key="1">
    <citation type="submission" date="2018-10" db="EMBL/GenBank/DDBJ databases">
        <title>Transmission dynamics of multidrug resistant bacteria on intensive care unit surfaces.</title>
        <authorList>
            <person name="D'Souza A.W."/>
            <person name="Potter R.F."/>
            <person name="Wallace M."/>
            <person name="Shupe A."/>
            <person name="Patel S."/>
            <person name="Sun S."/>
            <person name="Gul D."/>
            <person name="Kwon J.H."/>
            <person name="Andleeb S."/>
            <person name="Burnham C.-A.D."/>
            <person name="Dantas G."/>
        </authorList>
    </citation>
    <scope>NUCLEOTIDE SEQUENCE [LARGE SCALE GENOMIC DNA]</scope>
    <source>
        <strain evidence="6 7">WF_348</strain>
    </source>
</reference>
<dbReference type="GO" id="GO:0004497">
    <property type="term" value="F:monooxygenase activity"/>
    <property type="evidence" value="ECO:0007669"/>
    <property type="project" value="UniProtKB-KW"/>
</dbReference>
<gene>
    <name evidence="6" type="ORF">EGI89_05995</name>
</gene>
<dbReference type="AlphaFoldDB" id="A0A427BQ71"/>
<dbReference type="PRINTS" id="PR00420">
    <property type="entry name" value="RNGMNOXGNASE"/>
</dbReference>
<evidence type="ECO:0000313" key="7">
    <source>
        <dbReference type="Proteomes" id="UP000267844"/>
    </source>
</evidence>
<name>A0A427BQ71_9FLAO</name>
<evidence type="ECO:0000256" key="2">
    <source>
        <dbReference type="ARBA" id="ARBA00022630"/>
    </source>
</evidence>
<accession>A0A427BQ71</accession>
<dbReference type="PANTHER" id="PTHR46496">
    <property type="match status" value="1"/>
</dbReference>
<organism evidence="6 7">
    <name type="scientific">Empedobacter falsenii</name>
    <dbReference type="NCBI Taxonomy" id="343874"/>
    <lineage>
        <taxon>Bacteria</taxon>
        <taxon>Pseudomonadati</taxon>
        <taxon>Bacteroidota</taxon>
        <taxon>Flavobacteriia</taxon>
        <taxon>Flavobacteriales</taxon>
        <taxon>Weeksellaceae</taxon>
        <taxon>Empedobacter</taxon>
    </lineage>
</organism>
<evidence type="ECO:0000259" key="5">
    <source>
        <dbReference type="Pfam" id="PF01494"/>
    </source>
</evidence>
<dbReference type="InterPro" id="IPR002938">
    <property type="entry name" value="FAD-bd"/>
</dbReference>
<evidence type="ECO:0000313" key="6">
    <source>
        <dbReference type="EMBL" id="RRT92559.1"/>
    </source>
</evidence>
<dbReference type="InterPro" id="IPR036188">
    <property type="entry name" value="FAD/NAD-bd_sf"/>
</dbReference>
<dbReference type="SUPFAM" id="SSF51905">
    <property type="entry name" value="FAD/NAD(P)-binding domain"/>
    <property type="match status" value="1"/>
</dbReference>
<proteinExistence type="predicted"/>
<keyword evidence="6" id="KW-0503">Monooxygenase</keyword>
<comment type="caution">
    <text evidence="6">The sequence shown here is derived from an EMBL/GenBank/DDBJ whole genome shotgun (WGS) entry which is preliminary data.</text>
</comment>
<dbReference type="PANTHER" id="PTHR46496:SF1">
    <property type="entry name" value="ZEAXANTHIN EPOXIDASE, CHLOROPLASTIC"/>
    <property type="match status" value="1"/>
</dbReference>
<evidence type="ECO:0000256" key="1">
    <source>
        <dbReference type="ARBA" id="ARBA00001974"/>
    </source>
</evidence>
<dbReference type="EMBL" id="RHPO01000008">
    <property type="protein sequence ID" value="RRT92559.1"/>
    <property type="molecule type" value="Genomic_DNA"/>
</dbReference>
<dbReference type="NCBIfam" id="NF005243">
    <property type="entry name" value="PRK06753.1"/>
    <property type="match status" value="1"/>
</dbReference>
<sequence>MSKKFLIAGAGIAGLTLAKALQDLNYDYEIFEASSEVRGIGAGFGLASNAMKAFEILGLAEEVAPLGHMLEDFEIQDWKEKTILKADTERLRKNYNNENFAIHRADLHHYLVSKIDSNKIKTSKKVKLFEQSFEKVVLHFEDGTSTEGDYLIGADGINSTIRQQLLKQSTPRYAGYICWRAIVEDKSYNSKKSIETWGPNGRFGLTPLINHQIYWYACVNTKLNSEVYNYALSDIKNQFKDYSGQIRNTLQKTNPESIIATPIMDIKPINNYAFNRVLLIGDAAHATTPNMGQGACMAVEDVCVLYDELIKKDTDILLAFEHYNLRRLKRTHYIIDTSRLAGKVAQVDNKFLMNIRNFAFRNLPQSLMQSPLEDLLEEDFMKI</sequence>
<evidence type="ECO:0000256" key="4">
    <source>
        <dbReference type="ARBA" id="ARBA00023002"/>
    </source>
</evidence>
<feature type="domain" description="FAD-binding" evidence="5">
    <location>
        <begin position="6"/>
        <end position="311"/>
    </location>
</feature>
<dbReference type="Gene3D" id="3.50.50.60">
    <property type="entry name" value="FAD/NAD(P)-binding domain"/>
    <property type="match status" value="1"/>
</dbReference>
<keyword evidence="3" id="KW-0274">FAD</keyword>
<dbReference type="Proteomes" id="UP000267844">
    <property type="component" value="Unassembled WGS sequence"/>
</dbReference>
<dbReference type="GO" id="GO:0071949">
    <property type="term" value="F:FAD binding"/>
    <property type="evidence" value="ECO:0007669"/>
    <property type="project" value="InterPro"/>
</dbReference>
<comment type="cofactor">
    <cofactor evidence="1">
        <name>FAD</name>
        <dbReference type="ChEBI" id="CHEBI:57692"/>
    </cofactor>
</comment>
<protein>
    <submittedName>
        <fullName evidence="6">Monooxygenase</fullName>
    </submittedName>
</protein>
<evidence type="ECO:0000256" key="3">
    <source>
        <dbReference type="ARBA" id="ARBA00022827"/>
    </source>
</evidence>
<keyword evidence="2" id="KW-0285">Flavoprotein</keyword>